<organism evidence="4 5">
    <name type="scientific">Proteiniclasticum ruminis</name>
    <dbReference type="NCBI Taxonomy" id="398199"/>
    <lineage>
        <taxon>Bacteria</taxon>
        <taxon>Bacillati</taxon>
        <taxon>Bacillota</taxon>
        <taxon>Clostridia</taxon>
        <taxon>Eubacteriales</taxon>
        <taxon>Clostridiaceae</taxon>
        <taxon>Proteiniclasticum</taxon>
    </lineage>
</organism>
<dbReference type="Gene3D" id="3.40.50.410">
    <property type="entry name" value="von Willebrand factor, type A domain"/>
    <property type="match status" value="1"/>
</dbReference>
<dbReference type="STRING" id="398199.SAMN05421804_102210"/>
<feature type="compositionally biased region" description="Acidic residues" evidence="1">
    <location>
        <begin position="41"/>
        <end position="63"/>
    </location>
</feature>
<feature type="region of interest" description="Disordered" evidence="1">
    <location>
        <begin position="31"/>
        <end position="136"/>
    </location>
</feature>
<dbReference type="InterPro" id="IPR036465">
    <property type="entry name" value="vWFA_dom_sf"/>
</dbReference>
<proteinExistence type="predicted"/>
<reference evidence="4 5" key="1">
    <citation type="submission" date="2016-10" db="EMBL/GenBank/DDBJ databases">
        <authorList>
            <person name="de Groot N.N."/>
        </authorList>
    </citation>
    <scope>NUCLEOTIDE SEQUENCE [LARGE SCALE GENOMIC DNA]</scope>
    <source>
        <strain evidence="4 5">ML2</strain>
    </source>
</reference>
<feature type="chain" id="PRO_5010333254" evidence="2">
    <location>
        <begin position="24"/>
        <end position="1057"/>
    </location>
</feature>
<gene>
    <name evidence="4" type="ORF">SAMN04488695_10550</name>
</gene>
<protein>
    <submittedName>
        <fullName evidence="4">von Willebrand factor type A domain-containing protein</fullName>
    </submittedName>
</protein>
<evidence type="ECO:0000256" key="2">
    <source>
        <dbReference type="SAM" id="SignalP"/>
    </source>
</evidence>
<feature type="domain" description="VWFA" evidence="3">
    <location>
        <begin position="294"/>
        <end position="542"/>
    </location>
</feature>
<evidence type="ECO:0000256" key="1">
    <source>
        <dbReference type="SAM" id="MobiDB-lite"/>
    </source>
</evidence>
<sequence length="1057" mass="115665">MKKLMAAVLSVFMFFGVPFPVYALEQLTSPQEVSAESTETLAEEPIIEEEPSETPAPVEEENTEASAETPSEEESKPEEEAAEEPDVLSSEIKQEEPSETVNESPETNEEITEIPKEQSQTPEPTEEPLEDPEDLEEELVLSVNTARNYTRAGVLKPAVSGPMETMKSMRSGRMAAPMSIGAASALDDPSVYLKKSAVYLPGTHQVEITLEAFATGELSTIIQHIPADIVLVLDQSGSMAWDMNGDEVTNRTLYSVRSTLYIRDNNGTLRKVTLTRTSRDGTYTYSYVSGSGNTITVSVDDEDDVPNWTFYNNTTAIRRRDVLKDALRLFVQQVNSRATTNNVNHRISMIGFASGSNDGLNYGNTEVLSPSTGNNPITWGNITDGNLASSLLDVRANYARLNQSIDWIESDGATKTDLGMDLARRVFNGNSIPVGEQRQRVVIMFTDGTPTSFADYDVNVANATIQTARTIKNNLGATSFTIGIFNGADPAGNSNENKFMNYVSSNYENAQSMTNPGAGTYTDNFYLTANNQGSLNSIFQSISSQIGGATNESLTAQSKLRDRLTEQFEFSSGFNASSVDIKVYNYTGNGTDYESSAPWSLASPQPGGITAVVDKPNGKLDITGFDYSANYVAYSESTGPRGKKIVVKFVVDVKDDFIGGNQVVTNKPDSGIYTPEETFVEAFPVPDVDVPLRYLAQPEDKGIYISQSIPANELMAGSGLSYKTSPGGPLYTVDGINNAYADLEYILYDTDGTTVLRRFTIGAGDTILSEELNLLLEEVENKESTFTVKVTPIYTGTVTASSEDIDANLYVWVPKVTATDHEIWWGEQTDIMQRMTLNGFVNSDPSAVTPLTLVPEVTLEPQFIAGSTVNSIPAYEPEFDSTFKIRLFIGAEEYTSYTVIVPAVSGQGHDDYHFTIFVKKAALTIEKKLKAGSVLDENQSFLFLVEGPTGNYQVAIQGLGSKKITGLKLGDYKVTEITSWSFRYDIDTISIEPAAAYKSNVPDGKVVELSKVNHDVTMIFTNRKTSDKWLSGESYAVNLQGQSQENGTLRREEEDEE</sequence>
<dbReference type="SUPFAM" id="SSF53300">
    <property type="entry name" value="vWA-like"/>
    <property type="match status" value="1"/>
</dbReference>
<accession>A0A1I5BTB6</accession>
<dbReference type="AlphaFoldDB" id="A0A1I5BTB6"/>
<dbReference type="InterPro" id="IPR002035">
    <property type="entry name" value="VWF_A"/>
</dbReference>
<evidence type="ECO:0000313" key="4">
    <source>
        <dbReference type="EMBL" id="SFN77980.1"/>
    </source>
</evidence>
<dbReference type="EMBL" id="FOVK01000005">
    <property type="protein sequence ID" value="SFN77980.1"/>
    <property type="molecule type" value="Genomic_DNA"/>
</dbReference>
<feature type="compositionally biased region" description="Acidic residues" evidence="1">
    <location>
        <begin position="70"/>
        <end position="86"/>
    </location>
</feature>
<evidence type="ECO:0000259" key="3">
    <source>
        <dbReference type="PROSITE" id="PS50234"/>
    </source>
</evidence>
<keyword evidence="2" id="KW-0732">Signal</keyword>
<feature type="signal peptide" evidence="2">
    <location>
        <begin position="1"/>
        <end position="23"/>
    </location>
</feature>
<evidence type="ECO:0000313" key="5">
    <source>
        <dbReference type="Proteomes" id="UP000181899"/>
    </source>
</evidence>
<dbReference type="OrthoDB" id="1656124at2"/>
<feature type="compositionally biased region" description="Acidic residues" evidence="1">
    <location>
        <begin position="124"/>
        <end position="136"/>
    </location>
</feature>
<dbReference type="Proteomes" id="UP000181899">
    <property type="component" value="Unassembled WGS sequence"/>
</dbReference>
<name>A0A1I5BTB6_9CLOT</name>
<dbReference type="RefSeq" id="WP_074912013.1">
    <property type="nucleotide sequence ID" value="NZ_FOVK01000005.1"/>
</dbReference>
<keyword evidence="5" id="KW-1185">Reference proteome</keyword>
<dbReference type="PROSITE" id="PS50234">
    <property type="entry name" value="VWFA"/>
    <property type="match status" value="1"/>
</dbReference>